<name>A0A521G1M5_9BACT</name>
<keyword evidence="2" id="KW-1185">Reference proteome</keyword>
<comment type="caution">
    <text evidence="1">The sequence shown here is derived from an EMBL/GenBank/DDBJ whole genome shotgun (WGS) entry which is preliminary data.</text>
</comment>
<evidence type="ECO:0000313" key="1">
    <source>
        <dbReference type="EMBL" id="TAA74915.1"/>
    </source>
</evidence>
<dbReference type="AlphaFoldDB" id="A0A521G1M5"/>
<sequence length="314" mass="36271">MIIWLHDRLFANDRQGDLALLTLLRNAAARGHTLIISNSPNSPFHRRSSSYFEQWISTFPVRLEEELKLIRQQLMIVSANSTVRGTGRLLVSARKIPDGITGCQISLEEAVRAAAQPLYVLVENQINDAAFLRRVMPPVWSKKLLQWESEGKLRYEHSGGIDTMRNIVMFYTQDDKARLAFGLPAQIWQLGHFIIYDHDGKNAENPSQSSMDLKKICVQNRSHRLLRRCQENYLPKEVMLAIIEKRITDPNDRIQRRIKIDQHCSGGDQRHFTKLDKLFKNGFTEEIAWVEDWFKNDGSWPEMTELAEKIAAAM</sequence>
<protein>
    <submittedName>
        <fullName evidence="1">Uncharacterized protein</fullName>
    </submittedName>
</protein>
<organism evidence="1 2">
    <name type="scientific">Candidatus Electronema aureum</name>
    <dbReference type="NCBI Taxonomy" id="2005002"/>
    <lineage>
        <taxon>Bacteria</taxon>
        <taxon>Pseudomonadati</taxon>
        <taxon>Thermodesulfobacteriota</taxon>
        <taxon>Desulfobulbia</taxon>
        <taxon>Desulfobulbales</taxon>
        <taxon>Desulfobulbaceae</taxon>
        <taxon>Candidatus Electronema</taxon>
    </lineage>
</organism>
<dbReference type="Proteomes" id="UP000316238">
    <property type="component" value="Unassembled WGS sequence"/>
</dbReference>
<proteinExistence type="predicted"/>
<dbReference type="EMBL" id="NQJD01000015">
    <property type="protein sequence ID" value="TAA74915.1"/>
    <property type="molecule type" value="Genomic_DNA"/>
</dbReference>
<accession>A0A521G1M5</accession>
<reference evidence="1" key="1">
    <citation type="submission" date="2017-07" db="EMBL/GenBank/DDBJ databases">
        <title>The cable genome - Insights into the physiology and evolution of filamentous bacteria capable of sulfide oxidation via long distance electron transfer.</title>
        <authorList>
            <person name="Thorup C."/>
            <person name="Bjerg J.T."/>
            <person name="Schreiber L."/>
            <person name="Nielsen L.P."/>
            <person name="Kjeldsen K.U."/>
            <person name="Boesen T."/>
            <person name="Boggild A."/>
            <person name="Meysman F."/>
            <person name="Geelhoed J."/>
            <person name="Schramm A."/>
        </authorList>
    </citation>
    <scope>NUCLEOTIDE SEQUENCE [LARGE SCALE GENOMIC DNA]</scope>
    <source>
        <strain evidence="1">GS</strain>
    </source>
</reference>
<evidence type="ECO:0000313" key="2">
    <source>
        <dbReference type="Proteomes" id="UP000316238"/>
    </source>
</evidence>
<gene>
    <name evidence="1" type="ORF">CDV28_11550</name>
</gene>